<name>A0ACC1CPE2_9NEOP</name>
<organism evidence="1 2">
    <name type="scientific">Dendrolimus kikuchii</name>
    <dbReference type="NCBI Taxonomy" id="765133"/>
    <lineage>
        <taxon>Eukaryota</taxon>
        <taxon>Metazoa</taxon>
        <taxon>Ecdysozoa</taxon>
        <taxon>Arthropoda</taxon>
        <taxon>Hexapoda</taxon>
        <taxon>Insecta</taxon>
        <taxon>Pterygota</taxon>
        <taxon>Neoptera</taxon>
        <taxon>Endopterygota</taxon>
        <taxon>Lepidoptera</taxon>
        <taxon>Glossata</taxon>
        <taxon>Ditrysia</taxon>
        <taxon>Bombycoidea</taxon>
        <taxon>Lasiocampidae</taxon>
        <taxon>Dendrolimus</taxon>
    </lineage>
</organism>
<evidence type="ECO:0000313" key="2">
    <source>
        <dbReference type="Proteomes" id="UP000824533"/>
    </source>
</evidence>
<reference evidence="1 2" key="1">
    <citation type="journal article" date="2021" name="Front. Genet.">
        <title>Chromosome-Level Genome Assembly Reveals Significant Gene Expansion in the Toll and IMD Signaling Pathways of Dendrolimus kikuchii.</title>
        <authorList>
            <person name="Zhou J."/>
            <person name="Wu P."/>
            <person name="Xiong Z."/>
            <person name="Liu N."/>
            <person name="Zhao N."/>
            <person name="Ji M."/>
            <person name="Qiu Y."/>
            <person name="Yang B."/>
        </authorList>
    </citation>
    <scope>NUCLEOTIDE SEQUENCE [LARGE SCALE GENOMIC DNA]</scope>
    <source>
        <strain evidence="1">Ann1</strain>
    </source>
</reference>
<evidence type="ECO:0000313" key="1">
    <source>
        <dbReference type="EMBL" id="KAJ0173475.1"/>
    </source>
</evidence>
<dbReference type="EMBL" id="CM034405">
    <property type="protein sequence ID" value="KAJ0173475.1"/>
    <property type="molecule type" value="Genomic_DNA"/>
</dbReference>
<protein>
    <submittedName>
        <fullName evidence="1">Uncharacterized protein</fullName>
    </submittedName>
</protein>
<gene>
    <name evidence="1" type="ORF">K1T71_010624</name>
</gene>
<dbReference type="Proteomes" id="UP000824533">
    <property type="component" value="Linkage Group LG19"/>
</dbReference>
<proteinExistence type="predicted"/>
<keyword evidence="2" id="KW-1185">Reference proteome</keyword>
<sequence>MAHNIEPMDLDSIDSDFDNKENSLHHNNVLQCTEKGYEELDVSELNMKLRYSITPAASPMSKSYTHCIDNKKLDTDDSLNCVGNEGNLTRSYNSTLSKNDNVNKIKSLPLQSLPKDQFFDGNKNALIVRQLDTTGSADNTEIKMTGIDAERLSLPSSSSSTVQTPEATTPIKDVVKDGGSPIMRGLKSVFNMFRTSTSPIPPGEDESKTLQTPEVNPGNVTTAPLKNLDNNKVAMSTPISAHRKKEGGSKRSSPLKDSIVFNDEIEKELQWKDETTIFLNHEKIPIHKLFLHQSKPALEKPKTDIDKNLNSTVEYMDISYNDSHLYKTMTEGLEIKNDQGESDGEFVDCETTFTKSLSLAKEMSEDQYNSINKETGVSNYNVTMEHLVKEASKVMLNITVPVNNENLSVHSVLEESKKHHLNEGMITEINNVPLDVTMSVESKLGPSINITPGNIDILGGSHLSNLDNVMHAQNEGIAPTEVSLDSIEVNSTETPEVIDNVVAIEPLDFAKLTIVKDSKEIIDSCMKIEDIESQTVPDSDPDSLVATYELDSLELNVKSDNMNMDKVPVLGSVTFPPKSAADNILHPITYNEVVVNPVIEVPADIPLPDDEEFDKSLSSILNNTKIQNKYFTSDVEDYAKIFSVCPEGVNAVTSNKSIMNEDVIPNTDNFKVDTSLDIGNQSNLSQILNDVDYLLKSDCDGSELDTKELESESIIKINVQSITENQNVTMNICESVMRPETLPDILNHSTTLNLENADIVINDEILDQTQVISSPITKIQADTKHEDKPVILVDQLSIDEDVNIFNNSVGAKAYLTESNEHNNLTINESAIIKNKVIEMNSKASHCIEGGIRASDKCNHLSVVRDEQQAEVFSNNSQENPNEIFNNMYLIHDRNSENEIESCDTTLTHSITKDEQVNLKQEIETQGNVSLNKSSKHICTEIVKKRDTLENVITENIHNIQSTQLDLENQNETFGNGQIDVSLVNVLTEKQMNVEDLHQVNNNYSAEPVKNDSNMDMKQDIIREEKIEKTNSLTTETETISRLELSELKIDDTEKDIGKYIPFKVQDNENNIVTTNTNPVTNNNVLDIDKHSNSIDEEIIVSGNNSPYVSVVANVDIVSEKMPKETLEHLTSKSYTDVSSLNSPPIASKGYNFNFDDISDPFSTKAKIRQSPTLELSNKDPELPDKLLEENIIPKNEVIKNRRLSEPERKRPVNKRKLNTSLNNTKSVTEPLQNISDVTITTDIKFEKSVYSMATKKPEIDTFGSSDKKCLAKETSGAKVFDTAKNLEAVNMETNLDEQGDVVEKSTESFTDNKTSSSEHSTYYSAGTSSNDSIKSKNVFNLPEIDDINFNPFATKTKLRESTPPLTDINNFFENKIKPPSSPNKGTVGTDTNYTINLAEPKTPTDKMDTEPMEKESLANSSTATCSSKETDDKDVTVCEIHTEDEDTEEGPFLEADDNDVKILNFDEGNVNMMQIPDLEPQGQEDAETRELFIDAETFEFLINQKSTNVVADSGKESLFLKFDPLFAKRISSDGVFAALSKIQKRQSTPSNLTKTTMNNTPIQPSSLTAQVANTTNDLQIKTLPEMGNDDQNMSISKPMMVVTPAVNPVPLPRKSITPTRSNRRSLTFTSPAMAVIDRLLSMSANNSLCEESVTMVSQEQHEAESALTQLRELLAEKEIHVYNLRHESEELRDRLSAMDMQMKSLESEGQGRLRKINELNEKLAEKSKINRSMATVVEEYERTIASLISETEQDRKRHAEERMKLTNERDEQTAHLASMEVSFSDLHTKYEKSKQVILTYKANEDAYKKSLAEFEENLTKMQNNYELLKQHATSKLNHANQEFEKMNRAHEAEVLKLNAMIKRKDLHITSLEETLAQKTKANEELTAICDELINKVG</sequence>
<comment type="caution">
    <text evidence="1">The sequence shown here is derived from an EMBL/GenBank/DDBJ whole genome shotgun (WGS) entry which is preliminary data.</text>
</comment>
<accession>A0ACC1CPE2</accession>